<feature type="binding site" evidence="28">
    <location>
        <position position="506"/>
    </location>
    <ligand>
        <name>Mn(2+)</name>
        <dbReference type="ChEBI" id="CHEBI:29035"/>
    </ligand>
</feature>
<dbReference type="InterPro" id="IPR014710">
    <property type="entry name" value="RmlC-like_jellyroll"/>
</dbReference>
<dbReference type="FunFam" id="1.10.420.10:FF:000007">
    <property type="entry name" value="Peroxidase"/>
    <property type="match status" value="1"/>
</dbReference>
<dbReference type="FunFam" id="1.10.520.10:FF:000006">
    <property type="entry name" value="Peroxidase"/>
    <property type="match status" value="1"/>
</dbReference>
<dbReference type="PROSITE" id="PS00435">
    <property type="entry name" value="PEROXIDASE_1"/>
    <property type="match status" value="1"/>
</dbReference>
<evidence type="ECO:0000256" key="19">
    <source>
        <dbReference type="ARBA" id="ARBA00023180"/>
    </source>
</evidence>
<evidence type="ECO:0000256" key="4">
    <source>
        <dbReference type="ARBA" id="ARBA00004271"/>
    </source>
</evidence>
<name>A0A498KBM5_MALDO</name>
<dbReference type="InterPro" id="IPR001929">
    <property type="entry name" value="Germin"/>
</dbReference>
<evidence type="ECO:0000256" key="10">
    <source>
        <dbReference type="ARBA" id="ARBA00022525"/>
    </source>
</evidence>
<keyword evidence="20 27" id="KW-0464">Manganese</keyword>
<feature type="site" description="Transition state stabilizer" evidence="25">
    <location>
        <position position="174"/>
    </location>
</feature>
<feature type="disulfide bond" evidence="26">
    <location>
        <begin position="144"/>
        <end position="223"/>
    </location>
</feature>
<comment type="cofactor">
    <cofactor evidence="24">
        <name>heme b</name>
        <dbReference type="ChEBI" id="CHEBI:60344"/>
    </cofactor>
    <text evidence="24">Binds 1 heme b (iron(II)-protoporphyrin IX) group per subunit.</text>
</comment>
<feature type="binding site" evidence="24">
    <location>
        <position position="184"/>
    </location>
    <ligand>
        <name>Ca(2+)</name>
        <dbReference type="ChEBI" id="CHEBI:29108"/>
        <label>1</label>
    </ligand>
</feature>
<feature type="binding site" evidence="24">
    <location>
        <position position="188"/>
    </location>
    <ligand>
        <name>Ca(2+)</name>
        <dbReference type="ChEBI" id="CHEBI:29108"/>
        <label>1</label>
    </ligand>
</feature>
<feature type="binding site" evidence="24">
    <location>
        <position position="179"/>
    </location>
    <ligand>
        <name>Ca(2+)</name>
        <dbReference type="ChEBI" id="CHEBI:29108"/>
        <label>1</label>
    </ligand>
</feature>
<gene>
    <name evidence="30" type="ORF">DVH24_039105</name>
</gene>
<dbReference type="Gene3D" id="2.60.120.10">
    <property type="entry name" value="Jelly Rolls"/>
    <property type="match status" value="1"/>
</dbReference>
<dbReference type="InterPro" id="IPR006045">
    <property type="entry name" value="Cupin_1"/>
</dbReference>
<dbReference type="EC" id="1.11.1.7" evidence="8"/>
<evidence type="ECO:0000256" key="28">
    <source>
        <dbReference type="PIRSR" id="PIRSR601929-2"/>
    </source>
</evidence>
<dbReference type="SUPFAM" id="SSF51182">
    <property type="entry name" value="RmlC-like cupins"/>
    <property type="match status" value="1"/>
</dbReference>
<dbReference type="GO" id="GO:0042744">
    <property type="term" value="P:hydrogen peroxide catabolic process"/>
    <property type="evidence" value="ECO:0007669"/>
    <property type="project" value="UniProtKB-KW"/>
</dbReference>
<feature type="binding site" evidence="24">
    <location>
        <position position="351"/>
    </location>
    <ligand>
        <name>Ca(2+)</name>
        <dbReference type="ChEBI" id="CHEBI:29108"/>
        <label>2</label>
    </ligand>
</feature>
<comment type="cofactor">
    <cofactor evidence="24">
        <name>Ca(2+)</name>
        <dbReference type="ChEBI" id="CHEBI:29108"/>
    </cofactor>
    <text evidence="24">Binds 2 calcium ions per subunit.</text>
</comment>
<evidence type="ECO:0000256" key="5">
    <source>
        <dbReference type="ARBA" id="ARBA00006873"/>
    </source>
</evidence>
<dbReference type="Gene3D" id="1.10.520.10">
    <property type="match status" value="1"/>
</dbReference>
<feature type="binding site" evidence="28">
    <location>
        <position position="552"/>
    </location>
    <ligand>
        <name>Mn(2+)</name>
        <dbReference type="ChEBI" id="CHEBI:29035"/>
    </ligand>
</feature>
<comment type="similarity">
    <text evidence="6">Belongs to the germin family.</text>
</comment>
<dbReference type="GO" id="GO:0020037">
    <property type="term" value="F:heme binding"/>
    <property type="evidence" value="ECO:0007669"/>
    <property type="project" value="InterPro"/>
</dbReference>
<keyword evidence="17 24" id="KW-0408">Iron</keyword>
<dbReference type="EMBL" id="RDQH01000329">
    <property type="protein sequence ID" value="RXI04831.1"/>
    <property type="molecule type" value="Genomic_DNA"/>
</dbReference>
<evidence type="ECO:0000313" key="30">
    <source>
        <dbReference type="EMBL" id="RXI04831.1"/>
    </source>
</evidence>
<keyword evidence="21" id="KW-0376">Hydrogen peroxide</keyword>
<dbReference type="InterPro" id="IPR033905">
    <property type="entry name" value="Secretory_peroxidase"/>
</dbReference>
<keyword evidence="19" id="KW-0325">Glycoprotein</keyword>
<feature type="binding site" evidence="28">
    <location>
        <position position="508"/>
    </location>
    <ligand>
        <name>Mn(2+)</name>
        <dbReference type="ChEBI" id="CHEBI:29035"/>
    </ligand>
</feature>
<comment type="subunit">
    <text evidence="7">Oligomer (believed to be a pentamer but probably hexamer).</text>
</comment>
<feature type="domain" description="Plant heme peroxidase family profile" evidence="29">
    <location>
        <begin position="134"/>
        <end position="434"/>
    </location>
</feature>
<keyword evidence="10" id="KW-0964">Secreted</keyword>
<feature type="binding site" evidence="24">
    <location>
        <position position="300"/>
    </location>
    <ligand>
        <name>Ca(2+)</name>
        <dbReference type="ChEBI" id="CHEBI:29108"/>
        <label>2</label>
    </ligand>
</feature>
<comment type="subcellular location">
    <subcellularLocation>
        <location evidence="4">Secreted</location>
        <location evidence="4">Extracellular space</location>
        <location evidence="4">Apoplast</location>
    </subcellularLocation>
</comment>
<evidence type="ECO:0000256" key="3">
    <source>
        <dbReference type="ARBA" id="ARBA00003629"/>
    </source>
</evidence>
<comment type="function">
    <text evidence="2">Removal of H(2)O(2), oxidation of toxic reductants, biosynthesis and degradation of lignin, suberization, auxin catabolism, response to environmental stresses such as wounding, pathogen attack and oxidative stress. These functions might be dependent on each isozyme/isoform in each plant tissue.</text>
</comment>
<feature type="binding site" evidence="23">
    <location>
        <position position="269"/>
    </location>
    <ligand>
        <name>substrate</name>
    </ligand>
</feature>
<dbReference type="InterPro" id="IPR019793">
    <property type="entry name" value="Peroxidases_heam-ligand_BS"/>
</dbReference>
<dbReference type="STRING" id="3750.A0A498KBM5"/>
<keyword evidence="14" id="KW-0732">Signal</keyword>
<comment type="catalytic activity">
    <reaction evidence="1">
        <text>2 a phenolic donor + H2O2 = 2 a phenolic radical donor + 2 H2O</text>
        <dbReference type="Rhea" id="RHEA:56136"/>
        <dbReference type="ChEBI" id="CHEBI:15377"/>
        <dbReference type="ChEBI" id="CHEBI:16240"/>
        <dbReference type="ChEBI" id="CHEBI:139520"/>
        <dbReference type="ChEBI" id="CHEBI:139521"/>
        <dbReference type="EC" id="1.11.1.7"/>
    </reaction>
</comment>
<evidence type="ECO:0000256" key="25">
    <source>
        <dbReference type="PIRSR" id="PIRSR600823-4"/>
    </source>
</evidence>
<evidence type="ECO:0000256" key="18">
    <source>
        <dbReference type="ARBA" id="ARBA00023157"/>
    </source>
</evidence>
<dbReference type="CDD" id="cd02241">
    <property type="entry name" value="cupin_OxOx"/>
    <property type="match status" value="1"/>
</dbReference>
<feature type="binding site" evidence="27">
    <location>
        <position position="513"/>
    </location>
    <ligand>
        <name>oxalate</name>
        <dbReference type="ChEBI" id="CHEBI:30623"/>
    </ligand>
</feature>
<feature type="active site" description="Proton acceptor" evidence="22">
    <location>
        <position position="178"/>
    </location>
</feature>
<comment type="function">
    <text evidence="3">May play a role in plant defense. Probably has no oxalate oxidase activity even if the active site is conserved.</text>
</comment>
<dbReference type="InterPro" id="IPR002016">
    <property type="entry name" value="Haem_peroxidase"/>
</dbReference>
<keyword evidence="11" id="KW-0575">Peroxidase</keyword>
<keyword evidence="18 26" id="KW-1015">Disulfide bond</keyword>
<feature type="disulfide bond" evidence="26">
    <location>
        <begin position="229"/>
        <end position="430"/>
    </location>
</feature>
<feature type="binding site" evidence="24">
    <location>
        <position position="197"/>
    </location>
    <ligand>
        <name>Ca(2+)</name>
        <dbReference type="ChEBI" id="CHEBI:29108"/>
        <label>1</label>
    </ligand>
</feature>
<feature type="binding site" evidence="28">
    <location>
        <position position="513"/>
    </location>
    <ligand>
        <name>Mn(2+)</name>
        <dbReference type="ChEBI" id="CHEBI:29035"/>
    </ligand>
</feature>
<feature type="binding site" evidence="24">
    <location>
        <position position="361"/>
    </location>
    <ligand>
        <name>Ca(2+)</name>
        <dbReference type="ChEBI" id="CHEBI:29108"/>
        <label>2</label>
    </ligand>
</feature>
<dbReference type="GO" id="GO:0006979">
    <property type="term" value="P:response to oxidative stress"/>
    <property type="evidence" value="ECO:0007669"/>
    <property type="project" value="InterPro"/>
</dbReference>
<comment type="similarity">
    <text evidence="5">Belongs to the peroxidase family. Ascorbate peroxidase subfamily.</text>
</comment>
<dbReference type="AlphaFoldDB" id="A0A498KBM5"/>
<keyword evidence="15 24" id="KW-0106">Calcium</keyword>
<evidence type="ECO:0000256" key="11">
    <source>
        <dbReference type="ARBA" id="ARBA00022559"/>
    </source>
</evidence>
<dbReference type="InterPro" id="IPR019794">
    <property type="entry name" value="Peroxidases_AS"/>
</dbReference>
<evidence type="ECO:0000313" key="31">
    <source>
        <dbReference type="Proteomes" id="UP000290289"/>
    </source>
</evidence>
<organism evidence="30 31">
    <name type="scientific">Malus domestica</name>
    <name type="common">Apple</name>
    <name type="synonym">Pyrus malus</name>
    <dbReference type="NCBI Taxonomy" id="3750"/>
    <lineage>
        <taxon>Eukaryota</taxon>
        <taxon>Viridiplantae</taxon>
        <taxon>Streptophyta</taxon>
        <taxon>Embryophyta</taxon>
        <taxon>Tracheophyta</taxon>
        <taxon>Spermatophyta</taxon>
        <taxon>Magnoliopsida</taxon>
        <taxon>eudicotyledons</taxon>
        <taxon>Gunneridae</taxon>
        <taxon>Pentapetalae</taxon>
        <taxon>rosids</taxon>
        <taxon>fabids</taxon>
        <taxon>Rosales</taxon>
        <taxon>Rosaceae</taxon>
        <taxon>Amygdaloideae</taxon>
        <taxon>Maleae</taxon>
        <taxon>Malus</taxon>
    </lineage>
</organism>
<keyword evidence="12" id="KW-0349">Heme</keyword>
<comment type="caution">
    <text evidence="30">The sequence shown here is derived from an EMBL/GenBank/DDBJ whole genome shotgun (WGS) entry which is preliminary data.</text>
</comment>
<feature type="binding site" evidence="24">
    <location>
        <position position="182"/>
    </location>
    <ligand>
        <name>Ca(2+)</name>
        <dbReference type="ChEBI" id="CHEBI:29108"/>
        <label>1</label>
    </ligand>
</feature>
<evidence type="ECO:0000256" key="22">
    <source>
        <dbReference type="PIRSR" id="PIRSR600823-1"/>
    </source>
</evidence>
<feature type="binding site" evidence="24">
    <location>
        <position position="186"/>
    </location>
    <ligand>
        <name>Ca(2+)</name>
        <dbReference type="ChEBI" id="CHEBI:29108"/>
        <label>1</label>
    </ligand>
</feature>
<feature type="binding site" evidence="27">
    <location>
        <position position="508"/>
    </location>
    <ligand>
        <name>oxalate</name>
        <dbReference type="ChEBI" id="CHEBI:30623"/>
    </ligand>
</feature>
<feature type="disulfide bond" evidence="26">
    <location>
        <begin position="180"/>
        <end position="185"/>
    </location>
</feature>
<evidence type="ECO:0000256" key="14">
    <source>
        <dbReference type="ARBA" id="ARBA00022729"/>
    </source>
</evidence>
<dbReference type="FunFam" id="2.60.120.10:FF:000098">
    <property type="entry name" value="Germin-like protein 9-3"/>
    <property type="match status" value="1"/>
</dbReference>
<keyword evidence="13 24" id="KW-0479">Metal-binding</keyword>
<dbReference type="CDD" id="cd00693">
    <property type="entry name" value="secretory_peroxidase"/>
    <property type="match status" value="1"/>
</dbReference>
<evidence type="ECO:0000256" key="16">
    <source>
        <dbReference type="ARBA" id="ARBA00023002"/>
    </source>
</evidence>
<dbReference type="GO" id="GO:0030145">
    <property type="term" value="F:manganese ion binding"/>
    <property type="evidence" value="ECO:0007669"/>
    <property type="project" value="InterPro"/>
</dbReference>
<evidence type="ECO:0000256" key="21">
    <source>
        <dbReference type="ARBA" id="ARBA00023324"/>
    </source>
</evidence>
<evidence type="ECO:0000256" key="27">
    <source>
        <dbReference type="PIRSR" id="PIRSR601929-1"/>
    </source>
</evidence>
<keyword evidence="16" id="KW-0560">Oxidoreductase</keyword>
<dbReference type="Gene3D" id="1.10.420.10">
    <property type="entry name" value="Peroxidase, domain 2"/>
    <property type="match status" value="1"/>
</dbReference>
<dbReference type="PRINTS" id="PR00458">
    <property type="entry name" value="PEROXIDASE"/>
</dbReference>
<dbReference type="Proteomes" id="UP000290289">
    <property type="component" value="Chromosome 3"/>
</dbReference>
<dbReference type="Pfam" id="PF00190">
    <property type="entry name" value="Cupin_1"/>
    <property type="match status" value="1"/>
</dbReference>
<dbReference type="Pfam" id="PF00141">
    <property type="entry name" value="peroxidase"/>
    <property type="match status" value="1"/>
</dbReference>
<evidence type="ECO:0000256" key="12">
    <source>
        <dbReference type="ARBA" id="ARBA00022617"/>
    </source>
</evidence>
<sequence>MVLDARKRKLLGIVFNLGFTKLLAFCSVTPKGNSFNKYSSKLPESPREKFIYRGKHFISEEKNRLAWETFQRKNFFGCGKKFHNHKKIISYHRNTSSTHFHNSIKINMKMSSTAAVALAIGLVLGAFSGHCSSALEVGFYRGKCGRAIDVEQIVARVVKEKFFKNRTIVAALIRMQFHDCFVNGCDASILLDGSSTEKTAPPNLSVRGYDVIDAAKTAVESECRGVVSCADIIAIATREAVFWGGGGRYEVQTGRRDGFVSQASDVDLPNPSMSVSDSVAAFARKGLNASDMVHLLGGHTVGVAHCNLFQDRLYNFKSTGKPDPDMESSLLERLRLICPENSEGTNATNLDQNPQSSFIVDNSFYKEIVAHRGVLQIDQELAGDPITQAMVKTLASDTNSFSAKFGQAMVKLGAVGVLTTEKQGEIRRSCRAINNLGDIISDFIAPPNGTVDGNFFTYTGFRVVGGGPPADFKILKASMAQFPALNGQSVSYAVIEFPSGTTNPPHTHPRSAELLFLAYGTLEVGFVDTKNNLFNQTLKAGDLFVFPKGLMHFQYNADSQKPALAISALGSANAGTVSIPSTLFTTGIGDNVLAISFKTDVATIQSSRLVLPPGHEK</sequence>
<evidence type="ECO:0000256" key="13">
    <source>
        <dbReference type="ARBA" id="ARBA00022723"/>
    </source>
</evidence>
<dbReference type="PANTHER" id="PTHR31517">
    <property type="match status" value="1"/>
</dbReference>
<dbReference type="InterPro" id="IPR010255">
    <property type="entry name" value="Haem_peroxidase_sf"/>
</dbReference>
<evidence type="ECO:0000256" key="2">
    <source>
        <dbReference type="ARBA" id="ARBA00002322"/>
    </source>
</evidence>
<evidence type="ECO:0000259" key="29">
    <source>
        <dbReference type="PROSITE" id="PS50873"/>
    </source>
</evidence>
<proteinExistence type="inferred from homology"/>
<feature type="binding site" description="axial binding residue" evidence="24">
    <location>
        <position position="299"/>
    </location>
    <ligand>
        <name>heme b</name>
        <dbReference type="ChEBI" id="CHEBI:60344"/>
    </ligand>
    <ligandPart>
        <name>Fe</name>
        <dbReference type="ChEBI" id="CHEBI:18248"/>
    </ligandPart>
</feature>
<accession>A0A498KBM5</accession>
<evidence type="ECO:0000256" key="1">
    <source>
        <dbReference type="ARBA" id="ARBA00000189"/>
    </source>
</evidence>
<dbReference type="PROSITE" id="PS00436">
    <property type="entry name" value="PEROXIDASE_2"/>
    <property type="match status" value="1"/>
</dbReference>
<feature type="disulfide bond" evidence="26">
    <location>
        <begin position="306"/>
        <end position="338"/>
    </location>
</feature>
<evidence type="ECO:0000256" key="6">
    <source>
        <dbReference type="ARBA" id="ARBA00007456"/>
    </source>
</evidence>
<keyword evidence="9" id="KW-0052">Apoplast</keyword>
<evidence type="ECO:0000256" key="9">
    <source>
        <dbReference type="ARBA" id="ARBA00022523"/>
    </source>
</evidence>
<reference evidence="30 31" key="1">
    <citation type="submission" date="2018-10" db="EMBL/GenBank/DDBJ databases">
        <title>A high-quality apple genome assembly.</title>
        <authorList>
            <person name="Hu J."/>
        </authorList>
    </citation>
    <scope>NUCLEOTIDE SEQUENCE [LARGE SCALE GENOMIC DNA]</scope>
    <source>
        <strain evidence="31">cv. HFTH1</strain>
        <tissue evidence="30">Young leaf</tissue>
    </source>
</reference>
<protein>
    <recommendedName>
        <fullName evidence="8">peroxidase</fullName>
        <ecNumber evidence="8">1.11.1.7</ecNumber>
    </recommendedName>
</protein>
<dbReference type="InterPro" id="IPR011051">
    <property type="entry name" value="RmlC_Cupin_sf"/>
</dbReference>
<dbReference type="PROSITE" id="PS50873">
    <property type="entry name" value="PEROXIDASE_4"/>
    <property type="match status" value="1"/>
</dbReference>
<dbReference type="SMART" id="SM00835">
    <property type="entry name" value="Cupin_1"/>
    <property type="match status" value="1"/>
</dbReference>
<dbReference type="SUPFAM" id="SSF48113">
    <property type="entry name" value="Heme-dependent peroxidases"/>
    <property type="match status" value="1"/>
</dbReference>
<evidence type="ECO:0000256" key="15">
    <source>
        <dbReference type="ARBA" id="ARBA00022837"/>
    </source>
</evidence>
<evidence type="ECO:0000256" key="20">
    <source>
        <dbReference type="ARBA" id="ARBA00023211"/>
    </source>
</evidence>
<evidence type="ECO:0000256" key="23">
    <source>
        <dbReference type="PIRSR" id="PIRSR600823-2"/>
    </source>
</evidence>
<dbReference type="PANTHER" id="PTHR31517:SF59">
    <property type="entry name" value="PEROXIDASE"/>
    <property type="match status" value="1"/>
</dbReference>
<evidence type="ECO:0000256" key="8">
    <source>
        <dbReference type="ARBA" id="ARBA00012313"/>
    </source>
</evidence>
<dbReference type="GO" id="GO:0048046">
    <property type="term" value="C:apoplast"/>
    <property type="evidence" value="ECO:0007669"/>
    <property type="project" value="UniProtKB-SubCell"/>
</dbReference>
<dbReference type="InterPro" id="IPR000823">
    <property type="entry name" value="Peroxidase_pln"/>
</dbReference>
<evidence type="ECO:0000256" key="24">
    <source>
        <dbReference type="PIRSR" id="PIRSR600823-3"/>
    </source>
</evidence>
<evidence type="ECO:0000256" key="7">
    <source>
        <dbReference type="ARBA" id="ARBA00011268"/>
    </source>
</evidence>
<feature type="binding site" evidence="27">
    <location>
        <position position="503"/>
    </location>
    <ligand>
        <name>oxalate</name>
        <dbReference type="ChEBI" id="CHEBI:30623"/>
    </ligand>
</feature>
<evidence type="ECO:0000256" key="17">
    <source>
        <dbReference type="ARBA" id="ARBA00023004"/>
    </source>
</evidence>
<evidence type="ECO:0000256" key="26">
    <source>
        <dbReference type="PIRSR" id="PIRSR600823-5"/>
    </source>
</evidence>
<dbReference type="PRINTS" id="PR00461">
    <property type="entry name" value="PLPEROXIDASE"/>
</dbReference>
<dbReference type="GO" id="GO:0140825">
    <property type="term" value="F:lactoperoxidase activity"/>
    <property type="evidence" value="ECO:0007669"/>
    <property type="project" value="UniProtKB-EC"/>
</dbReference>
<keyword evidence="31" id="KW-1185">Reference proteome</keyword>